<keyword evidence="7" id="KW-1185">Reference proteome</keyword>
<sequence length="568" mass="61811">WTRWHQGGCSASCGVGSRTDTRTRSKLYGNSESGEGVVECFGNNIEQKTETCTNDVCRSQVCRWSDWSPWQQGACSVTCGQGSQTNAKYRSKIYTFEQYGQRECYGNEIERTTVSCYIQECYTPIVCKWNIWSAWQQGVCSVTCGTGTRTETRTRIKLYGKSGGDGCFGSSIEQRGAIPCYYMPCPVPTPVCRWSPWSTWQQGICSVTCGWGTRTETRTRSKLYGQSQSGRDGCFGSSIEQRGAIQCYFQSCPVSTPVCRWSNWGAWIIETACISKRTVGTPTCYYSGTARYYRTRQCHCRGKRTGGGTTYTQCVGVSIERAYKPCCVGHVSPPPTGCGWGPWGPWIVGTTCIYNGQPSTHTCICPGVIRYYKTRQCHCRGKRTFGGATSRCVGNSIEQMYIQCCVGGVIPPLPTPPPPTGPIPGAGWGPWVEVICDPPAGCTPLHPLGRKRSVESQLGSISIEKRQSVCVITSYQCVFHRQCYGISCQGTSSKNENRLACCPESQPPPGPTPPPIGPTPPPVTPPPVTPPPVTPPPVTPPPVTPPPVTPPPVTPPPVTPPPVTPPPV</sequence>
<dbReference type="InterPro" id="IPR052065">
    <property type="entry name" value="Compl_asym_regulator"/>
</dbReference>
<dbReference type="SUPFAM" id="SSF82895">
    <property type="entry name" value="TSP-1 type 1 repeat"/>
    <property type="match status" value="2"/>
</dbReference>
<feature type="non-terminal residue" evidence="6">
    <location>
        <position position="568"/>
    </location>
</feature>
<keyword evidence="2" id="KW-1015">Disulfide bond</keyword>
<evidence type="ECO:0000256" key="2">
    <source>
        <dbReference type="ARBA" id="ARBA00023157"/>
    </source>
</evidence>
<gene>
    <name evidence="6" type="ORF">OFUS_LOCUS24619</name>
</gene>
<evidence type="ECO:0000256" key="3">
    <source>
        <dbReference type="PROSITE-ProRule" id="PRU00196"/>
    </source>
</evidence>
<feature type="domain" description="SRCR" evidence="5">
    <location>
        <begin position="25"/>
        <end position="145"/>
    </location>
</feature>
<dbReference type="Proteomes" id="UP000749559">
    <property type="component" value="Unassembled WGS sequence"/>
</dbReference>
<organism evidence="6 7">
    <name type="scientific">Owenia fusiformis</name>
    <name type="common">Polychaete worm</name>
    <dbReference type="NCBI Taxonomy" id="6347"/>
    <lineage>
        <taxon>Eukaryota</taxon>
        <taxon>Metazoa</taxon>
        <taxon>Spiralia</taxon>
        <taxon>Lophotrochozoa</taxon>
        <taxon>Annelida</taxon>
        <taxon>Polychaeta</taxon>
        <taxon>Sedentaria</taxon>
        <taxon>Canalipalpata</taxon>
        <taxon>Sabellida</taxon>
        <taxon>Oweniida</taxon>
        <taxon>Oweniidae</taxon>
        <taxon>Owenia</taxon>
    </lineage>
</organism>
<comment type="caution">
    <text evidence="3">Lacks conserved residue(s) required for the propagation of feature annotation.</text>
</comment>
<proteinExistence type="predicted"/>
<evidence type="ECO:0000256" key="1">
    <source>
        <dbReference type="ARBA" id="ARBA00022737"/>
    </source>
</evidence>
<accession>A0A8S4Q4K7</accession>
<protein>
    <recommendedName>
        <fullName evidence="5">SRCR domain-containing protein</fullName>
    </recommendedName>
</protein>
<keyword evidence="1" id="KW-0677">Repeat</keyword>
<evidence type="ECO:0000256" key="4">
    <source>
        <dbReference type="SAM" id="MobiDB-lite"/>
    </source>
</evidence>
<dbReference type="PROSITE" id="PS50287">
    <property type="entry name" value="SRCR_2"/>
    <property type="match status" value="1"/>
</dbReference>
<feature type="compositionally biased region" description="Pro residues" evidence="4">
    <location>
        <begin position="505"/>
        <end position="568"/>
    </location>
</feature>
<dbReference type="EMBL" id="CAIIXF020000012">
    <property type="protein sequence ID" value="CAH1800774.1"/>
    <property type="molecule type" value="Genomic_DNA"/>
</dbReference>
<dbReference type="GO" id="GO:0016020">
    <property type="term" value="C:membrane"/>
    <property type="evidence" value="ECO:0007669"/>
    <property type="project" value="InterPro"/>
</dbReference>
<name>A0A8S4Q4K7_OWEFU</name>
<evidence type="ECO:0000313" key="7">
    <source>
        <dbReference type="Proteomes" id="UP000749559"/>
    </source>
</evidence>
<dbReference type="OrthoDB" id="446173at2759"/>
<dbReference type="Gene3D" id="2.20.100.10">
    <property type="entry name" value="Thrombospondin type-1 (TSP1) repeat"/>
    <property type="match status" value="3"/>
</dbReference>
<feature type="region of interest" description="Disordered" evidence="4">
    <location>
        <begin position="497"/>
        <end position="568"/>
    </location>
</feature>
<dbReference type="InterPro" id="IPR001190">
    <property type="entry name" value="SRCR"/>
</dbReference>
<dbReference type="PRINTS" id="PR01217">
    <property type="entry name" value="PRICHEXTENSN"/>
</dbReference>
<dbReference type="SMART" id="SM00209">
    <property type="entry name" value="TSP1"/>
    <property type="match status" value="4"/>
</dbReference>
<evidence type="ECO:0000259" key="5">
    <source>
        <dbReference type="PROSITE" id="PS50287"/>
    </source>
</evidence>
<dbReference type="PANTHER" id="PTHR22906">
    <property type="entry name" value="PROPERDIN"/>
    <property type="match status" value="1"/>
</dbReference>
<dbReference type="AlphaFoldDB" id="A0A8S4Q4K7"/>
<dbReference type="Pfam" id="PF00090">
    <property type="entry name" value="TSP_1"/>
    <property type="match status" value="4"/>
</dbReference>
<feature type="non-terminal residue" evidence="6">
    <location>
        <position position="1"/>
    </location>
</feature>
<dbReference type="InterPro" id="IPR000884">
    <property type="entry name" value="TSP1_rpt"/>
</dbReference>
<reference evidence="6" key="1">
    <citation type="submission" date="2022-03" db="EMBL/GenBank/DDBJ databases">
        <authorList>
            <person name="Martin C."/>
        </authorList>
    </citation>
    <scope>NUCLEOTIDE SEQUENCE</scope>
</reference>
<dbReference type="InterPro" id="IPR036383">
    <property type="entry name" value="TSP1_rpt_sf"/>
</dbReference>
<comment type="caution">
    <text evidence="6">The sequence shown here is derived from an EMBL/GenBank/DDBJ whole genome shotgun (WGS) entry which is preliminary data.</text>
</comment>
<dbReference type="PROSITE" id="PS50092">
    <property type="entry name" value="TSP1"/>
    <property type="match status" value="3"/>
</dbReference>
<evidence type="ECO:0000313" key="6">
    <source>
        <dbReference type="EMBL" id="CAH1800774.1"/>
    </source>
</evidence>